<dbReference type="VEuPathDB" id="VectorBase:FBgn0034462"/>
<dbReference type="Bgee" id="FBgn0034462">
    <property type="expression patterns" value="Expressed in wing disc and 8 other cell types or tissues"/>
</dbReference>
<feature type="non-terminal residue" evidence="1">
    <location>
        <position position="1"/>
    </location>
</feature>
<protein>
    <submittedName>
        <fullName evidence="1">MIP13969p</fullName>
    </submittedName>
</protein>
<organism evidence="1">
    <name type="scientific">Drosophila melanogaster</name>
    <name type="common">Fruit fly</name>
    <dbReference type="NCBI Taxonomy" id="7227"/>
    <lineage>
        <taxon>Eukaryota</taxon>
        <taxon>Metazoa</taxon>
        <taxon>Ecdysozoa</taxon>
        <taxon>Arthropoda</taxon>
        <taxon>Hexapoda</taxon>
        <taxon>Insecta</taxon>
        <taxon>Pterygota</taxon>
        <taxon>Neoptera</taxon>
        <taxon>Endopterygota</taxon>
        <taxon>Diptera</taxon>
        <taxon>Brachycera</taxon>
        <taxon>Muscomorpha</taxon>
        <taxon>Ephydroidea</taxon>
        <taxon>Drosophilidae</taxon>
        <taxon>Drosophila</taxon>
        <taxon>Sophophora</taxon>
    </lineage>
</organism>
<accession>C9QNZ3</accession>
<name>C9QNZ3_DROME</name>
<reference evidence="1" key="1">
    <citation type="submission" date="2009-09" db="EMBL/GenBank/DDBJ databases">
        <authorList>
            <person name="Carlson J."/>
            <person name="Booth B."/>
            <person name="Frise E."/>
            <person name="Sandler J."/>
            <person name="Wan K."/>
            <person name="Yu C."/>
            <person name="Celniker S."/>
        </authorList>
    </citation>
    <scope>NUCLEOTIDE SEQUENCE</scope>
</reference>
<dbReference type="OrthoDB" id="8007968at2759"/>
<gene>
    <name evidence="1" type="primary">CG15905-RA</name>
</gene>
<sequence length="292" mass="31861">RLQEERTFFQQSFLTCALRTGFNLKMLLISLTLMAFGLAQTLPIEEAETPTTSEMPDSGRVVFDQRQTGRFNIHVSIKDVAIIEVGQNGLAEETYNDEEDYYYDDSALTVKPIKLTTGTSSTTTTSTTSATLPESTVSTVAPTTEATQLNTSLNLLADIAASGITKPKSRLNNLMIVETPIGGLTKPLHHPLHARSKDIPSMAAAAPTALITPPTLRENIEYTPPKGHNSPIFKVKVQRSSVPATKKPARCRNHQVRDAQGKCTDSIYRKLYSMLMGMNFPFLAAANAAESA</sequence>
<dbReference type="EMBL" id="BT099875">
    <property type="protein sequence ID" value="ACX30037.1"/>
    <property type="molecule type" value="mRNA"/>
</dbReference>
<proteinExistence type="evidence at transcript level"/>
<evidence type="ECO:0000313" key="1">
    <source>
        <dbReference type="EMBL" id="ACX30037.1"/>
    </source>
</evidence>
<dbReference type="ExpressionAtlas" id="C9QNZ3">
    <property type="expression patterns" value="baseline and differential"/>
</dbReference>
<dbReference type="AlphaFoldDB" id="C9QNZ3"/>